<evidence type="ECO:0000256" key="1">
    <source>
        <dbReference type="SAM" id="Coils"/>
    </source>
</evidence>
<dbReference type="EMBL" id="WBVX01000024">
    <property type="protein sequence ID" value="KAB2681149.1"/>
    <property type="molecule type" value="Genomic_DNA"/>
</dbReference>
<keyword evidence="1" id="KW-0175">Coiled coil</keyword>
<comment type="caution">
    <text evidence="2">The sequence shown here is derived from an EMBL/GenBank/DDBJ whole genome shotgun (WGS) entry which is preliminary data.</text>
</comment>
<sequence>MQISATYSPEDNKIRLYASSRLDEETFARVKAAGFKWAPKQELFVAPSWSPAREDLAIELAGEIEPEEMTLAERAAIKAERLEELAHKRNREAVSLSRHADELSQAFYMGQPILIGHHSERKARKTQERMHSAQSKAVKAEKASNYWLYRATGVERFANMKNDPRTRANRIKTLLAELRDLQRDINRAYKALDIWENATTDDQIRHALGWMDSRETMSGWETFSKVEKGELSPADARLKCITNAEAVINGPNRKRCIEHILNRLAYERSMLGDVPRYAGILTPVIIQAFAREHGAEKPKCTVADEGFFLLESPVQLPAHISENSWLELSDDAWRNVMQACGYTVPEPKPRRQSSKPASVTLINPTAEQAAQLQRIWNLHMRAACQKQAYATPKENEVKALPQAVYSRNSKGTYSHFETIEIGEDGRRIEWKWERMERVLSGVPVARIRVYSGGYETHKPRAVVHITDKPAKALPMDLDAIERAALDAISVKESAA</sequence>
<organism evidence="2 3">
    <name type="scientific">Brucella tritici</name>
    <dbReference type="NCBI Taxonomy" id="94626"/>
    <lineage>
        <taxon>Bacteria</taxon>
        <taxon>Pseudomonadati</taxon>
        <taxon>Pseudomonadota</taxon>
        <taxon>Alphaproteobacteria</taxon>
        <taxon>Hyphomicrobiales</taxon>
        <taxon>Brucellaceae</taxon>
        <taxon>Brucella/Ochrobactrum group</taxon>
        <taxon>Brucella</taxon>
    </lineage>
</organism>
<dbReference type="AlphaFoldDB" id="A0A6L3YCT0"/>
<gene>
    <name evidence="2" type="ORF">F9L08_19825</name>
</gene>
<evidence type="ECO:0000313" key="2">
    <source>
        <dbReference type="EMBL" id="KAB2681149.1"/>
    </source>
</evidence>
<name>A0A6L3YCT0_9HYPH</name>
<dbReference type="Proteomes" id="UP000481643">
    <property type="component" value="Unassembled WGS sequence"/>
</dbReference>
<protein>
    <submittedName>
        <fullName evidence="2">DUF3560 domain-containing protein</fullName>
    </submittedName>
</protein>
<feature type="coiled-coil region" evidence="1">
    <location>
        <begin position="171"/>
        <end position="198"/>
    </location>
</feature>
<dbReference type="InterPro" id="IPR021944">
    <property type="entry name" value="DUF3560"/>
</dbReference>
<dbReference type="RefSeq" id="WP_151610572.1">
    <property type="nucleotide sequence ID" value="NZ_WBVX01000024.1"/>
</dbReference>
<evidence type="ECO:0000313" key="3">
    <source>
        <dbReference type="Proteomes" id="UP000481643"/>
    </source>
</evidence>
<dbReference type="Pfam" id="PF12083">
    <property type="entry name" value="DUF3560"/>
    <property type="match status" value="1"/>
</dbReference>
<accession>A0A6L3YCT0</accession>
<reference evidence="2 3" key="1">
    <citation type="submission" date="2019-09" db="EMBL/GenBank/DDBJ databases">
        <title>Taxonomic organization of the family Brucellaceae based on a phylogenomic approach.</title>
        <authorList>
            <person name="Leclercq S."/>
            <person name="Cloeckaert A."/>
            <person name="Zygmunt M.S."/>
        </authorList>
    </citation>
    <scope>NUCLEOTIDE SEQUENCE [LARGE SCALE GENOMIC DNA]</scope>
    <source>
        <strain evidence="2 3">WS1830</strain>
    </source>
</reference>
<proteinExistence type="predicted"/>